<dbReference type="EMBL" id="VKHS01001026">
    <property type="protein sequence ID" value="MBB0232586.1"/>
    <property type="molecule type" value="Genomic_DNA"/>
</dbReference>
<keyword evidence="1" id="KW-1133">Transmembrane helix</keyword>
<organism evidence="2 3">
    <name type="scientific">Streptomyces calidiresistens</name>
    <dbReference type="NCBI Taxonomy" id="1485586"/>
    <lineage>
        <taxon>Bacteria</taxon>
        <taxon>Bacillati</taxon>
        <taxon>Actinomycetota</taxon>
        <taxon>Actinomycetes</taxon>
        <taxon>Kitasatosporales</taxon>
        <taxon>Streptomycetaceae</taxon>
        <taxon>Streptomyces</taxon>
    </lineage>
</organism>
<keyword evidence="1" id="KW-0812">Transmembrane</keyword>
<proteinExistence type="predicted"/>
<feature type="transmembrane region" description="Helical" evidence="1">
    <location>
        <begin position="24"/>
        <end position="43"/>
    </location>
</feature>
<evidence type="ECO:0000313" key="3">
    <source>
        <dbReference type="Proteomes" id="UP000530234"/>
    </source>
</evidence>
<gene>
    <name evidence="2" type="ORF">FOE67_24655</name>
</gene>
<evidence type="ECO:0000313" key="2">
    <source>
        <dbReference type="EMBL" id="MBB0232586.1"/>
    </source>
</evidence>
<keyword evidence="3" id="KW-1185">Reference proteome</keyword>
<sequence length="61" mass="6296">MVQQRAARGAREHALAVLRVRNRALAAAMAPAAAGVVLLSAVATDWLPPVLAVVGWVLLGV</sequence>
<name>A0A7W3T8G0_9ACTN</name>
<evidence type="ECO:0000256" key="1">
    <source>
        <dbReference type="SAM" id="Phobius"/>
    </source>
</evidence>
<reference evidence="3" key="1">
    <citation type="submission" date="2019-10" db="EMBL/GenBank/DDBJ databases">
        <title>Streptomyces sp. nov., a novel actinobacterium isolated from alkaline environment.</title>
        <authorList>
            <person name="Golinska P."/>
        </authorList>
    </citation>
    <scope>NUCLEOTIDE SEQUENCE [LARGE SCALE GENOMIC DNA]</scope>
    <source>
        <strain evidence="3">DSM 42108</strain>
    </source>
</reference>
<keyword evidence="1" id="KW-0472">Membrane</keyword>
<accession>A0A7W3T8G0</accession>
<protein>
    <submittedName>
        <fullName evidence="2">Uncharacterized protein</fullName>
    </submittedName>
</protein>
<comment type="caution">
    <text evidence="2">The sequence shown here is derived from an EMBL/GenBank/DDBJ whole genome shotgun (WGS) entry which is preliminary data.</text>
</comment>
<dbReference type="AlphaFoldDB" id="A0A7W3T8G0"/>
<dbReference type="Proteomes" id="UP000530234">
    <property type="component" value="Unassembled WGS sequence"/>
</dbReference>
<feature type="non-terminal residue" evidence="2">
    <location>
        <position position="61"/>
    </location>
</feature>